<dbReference type="SUPFAM" id="SSF48264">
    <property type="entry name" value="Cytochrome P450"/>
    <property type="match status" value="1"/>
</dbReference>
<dbReference type="RefSeq" id="XP_035343869.1">
    <property type="nucleotide sequence ID" value="XM_035487976.1"/>
</dbReference>
<dbReference type="GO" id="GO:0005506">
    <property type="term" value="F:iron ion binding"/>
    <property type="evidence" value="ECO:0007669"/>
    <property type="project" value="InterPro"/>
</dbReference>
<sequence length="540" mass="61668">MFLSFPAKVSTAVAAGLLAHWGYFVHGERDLQAANIARVHILAAVLLPCLLYQLQDLSMTDAVCESLVLDTAYVVALFTSIIIYRVFLSPLRNAPGPPAMRVSKLVHVWGNTDPTKQNCKMLHQLRAQYDDIVRTGPNEVTLFGWDAYYQVHGPESKCERSAYYDILHPMVSLDTTRDPVAHGYRRKLWEQAFSIKALDQNLPLVYHYADLLVEQLRKRQGTQVDLSAWFEYYSFDLMGMLGLTIDFKNLSDGEHPILWLWHIAHKKLGSLNYAPWIKHLLMGIPFVERIKYYRQFMSWANEELERNIQENKGERSNIIGLVLGDAMKNGGIKKNWNWVLGDFVLVVAAGSDPVRQVLPCLLFYLIHEPAPLARVREELQSVDIRDYHALQHLKHFNACIYETLRLNPAVPSAGLRNPPKGGMTVRGTFIPEGTTIYTPQYSLFRDEACFLEPDEWIPERFTTRPELILNKSALVPWTIGRRSCLGKNLSLCEIRVAAALMISKFDLEPVHSQKEDKLFTHATDYFTTTLGPFHVVLESR</sequence>
<evidence type="ECO:0000256" key="6">
    <source>
        <dbReference type="ARBA" id="ARBA00023033"/>
    </source>
</evidence>
<dbReference type="GO" id="GO:0016705">
    <property type="term" value="F:oxidoreductase activity, acting on paired donors, with incorporation or reduction of molecular oxygen"/>
    <property type="evidence" value="ECO:0007669"/>
    <property type="project" value="InterPro"/>
</dbReference>
<dbReference type="PANTHER" id="PTHR24305:SF187">
    <property type="entry name" value="P450, PUTATIVE (EUROFUNG)-RELATED"/>
    <property type="match status" value="1"/>
</dbReference>
<comment type="cofactor">
    <cofactor evidence="1 7">
        <name>heme</name>
        <dbReference type="ChEBI" id="CHEBI:30413"/>
    </cofactor>
</comment>
<dbReference type="PANTHER" id="PTHR24305">
    <property type="entry name" value="CYTOCHROME P450"/>
    <property type="match status" value="1"/>
</dbReference>
<comment type="similarity">
    <text evidence="2">Belongs to the cytochrome P450 family.</text>
</comment>
<evidence type="ECO:0000313" key="8">
    <source>
        <dbReference type="EMBL" id="QKX57691.1"/>
    </source>
</evidence>
<protein>
    <recommendedName>
        <fullName evidence="10">Cytochrome P450</fullName>
    </recommendedName>
</protein>
<dbReference type="InterPro" id="IPR001128">
    <property type="entry name" value="Cyt_P450"/>
</dbReference>
<dbReference type="Proteomes" id="UP000509510">
    <property type="component" value="Chromosome II"/>
</dbReference>
<keyword evidence="9" id="KW-1185">Reference proteome</keyword>
<organism evidence="8 9">
    <name type="scientific">Talaromyces rugulosus</name>
    <name type="common">Penicillium rugulosum</name>
    <dbReference type="NCBI Taxonomy" id="121627"/>
    <lineage>
        <taxon>Eukaryota</taxon>
        <taxon>Fungi</taxon>
        <taxon>Dikarya</taxon>
        <taxon>Ascomycota</taxon>
        <taxon>Pezizomycotina</taxon>
        <taxon>Eurotiomycetes</taxon>
        <taxon>Eurotiomycetidae</taxon>
        <taxon>Eurotiales</taxon>
        <taxon>Trichocomaceae</taxon>
        <taxon>Talaromyces</taxon>
        <taxon>Talaromyces sect. Islandici</taxon>
    </lineage>
</organism>
<dbReference type="OrthoDB" id="4222002at2759"/>
<keyword evidence="7" id="KW-0349">Heme</keyword>
<keyword evidence="3 7" id="KW-0479">Metal-binding</keyword>
<dbReference type="Gene3D" id="1.10.630.10">
    <property type="entry name" value="Cytochrome P450"/>
    <property type="match status" value="1"/>
</dbReference>
<reference evidence="9" key="1">
    <citation type="submission" date="2020-06" db="EMBL/GenBank/DDBJ databases">
        <title>A chromosome-scale genome assembly of Talaromyces rugulosus W13939.</title>
        <authorList>
            <person name="Wang B."/>
            <person name="Guo L."/>
            <person name="Ye K."/>
            <person name="Wang L."/>
        </authorList>
    </citation>
    <scope>NUCLEOTIDE SEQUENCE [LARGE SCALE GENOMIC DNA]</scope>
    <source>
        <strain evidence="9">W13939</strain>
    </source>
</reference>
<dbReference type="PRINTS" id="PR00385">
    <property type="entry name" value="P450"/>
</dbReference>
<evidence type="ECO:0000256" key="2">
    <source>
        <dbReference type="ARBA" id="ARBA00010617"/>
    </source>
</evidence>
<keyword evidence="6" id="KW-0503">Monooxygenase</keyword>
<dbReference type="InterPro" id="IPR050121">
    <property type="entry name" value="Cytochrome_P450_monoxygenase"/>
</dbReference>
<proteinExistence type="inferred from homology"/>
<evidence type="ECO:0000256" key="5">
    <source>
        <dbReference type="ARBA" id="ARBA00023004"/>
    </source>
</evidence>
<evidence type="ECO:0000256" key="7">
    <source>
        <dbReference type="PIRSR" id="PIRSR602401-1"/>
    </source>
</evidence>
<dbReference type="GO" id="GO:0004497">
    <property type="term" value="F:monooxygenase activity"/>
    <property type="evidence" value="ECO:0007669"/>
    <property type="project" value="UniProtKB-KW"/>
</dbReference>
<dbReference type="KEGG" id="trg:TRUGW13939_04809"/>
<dbReference type="Pfam" id="PF00067">
    <property type="entry name" value="p450"/>
    <property type="match status" value="1"/>
</dbReference>
<keyword evidence="5 7" id="KW-0408">Iron</keyword>
<name>A0A7H8QW00_TALRU</name>
<evidence type="ECO:0008006" key="10">
    <source>
        <dbReference type="Google" id="ProtNLM"/>
    </source>
</evidence>
<evidence type="ECO:0000256" key="4">
    <source>
        <dbReference type="ARBA" id="ARBA00023002"/>
    </source>
</evidence>
<keyword evidence="4" id="KW-0560">Oxidoreductase</keyword>
<dbReference type="InterPro" id="IPR002401">
    <property type="entry name" value="Cyt_P450_E_grp-I"/>
</dbReference>
<dbReference type="GO" id="GO:0020037">
    <property type="term" value="F:heme binding"/>
    <property type="evidence" value="ECO:0007669"/>
    <property type="project" value="InterPro"/>
</dbReference>
<evidence type="ECO:0000256" key="3">
    <source>
        <dbReference type="ARBA" id="ARBA00022723"/>
    </source>
</evidence>
<evidence type="ECO:0000256" key="1">
    <source>
        <dbReference type="ARBA" id="ARBA00001971"/>
    </source>
</evidence>
<dbReference type="EMBL" id="CP055899">
    <property type="protein sequence ID" value="QKX57691.1"/>
    <property type="molecule type" value="Genomic_DNA"/>
</dbReference>
<feature type="binding site" description="axial binding residue" evidence="7">
    <location>
        <position position="484"/>
    </location>
    <ligand>
        <name>heme</name>
        <dbReference type="ChEBI" id="CHEBI:30413"/>
    </ligand>
    <ligandPart>
        <name>Fe</name>
        <dbReference type="ChEBI" id="CHEBI:18248"/>
    </ligandPart>
</feature>
<evidence type="ECO:0000313" key="9">
    <source>
        <dbReference type="Proteomes" id="UP000509510"/>
    </source>
</evidence>
<accession>A0A7H8QW00</accession>
<dbReference type="AlphaFoldDB" id="A0A7H8QW00"/>
<dbReference type="InterPro" id="IPR036396">
    <property type="entry name" value="Cyt_P450_sf"/>
</dbReference>
<gene>
    <name evidence="8" type="ORF">TRUGW13939_04809</name>
</gene>
<dbReference type="GeneID" id="55992309"/>
<dbReference type="PRINTS" id="PR00463">
    <property type="entry name" value="EP450I"/>
</dbReference>